<name>A0A3M7QWN1_BRAPC</name>
<dbReference type="EMBL" id="REGN01004894">
    <property type="protein sequence ID" value="RNA15766.1"/>
    <property type="molecule type" value="Genomic_DNA"/>
</dbReference>
<gene>
    <name evidence="1" type="ORF">BpHYR1_002442</name>
</gene>
<sequence length="194" mass="23051">MPRDLILILFFKQIFVNNFFMSNYIFLLKNIVLSSVKNLFCNCTRNFCRAQNRFYTFKLSRINSNLIDSINANSDTRKKSLEPKLYGITQITVNYKVNCFSKKYRIKIHSIIFVFNFDEIKPIFQNASKFMRFIFGLTFKILVYSKFCVSLLKKYSINKEPFGTDHSYLIQGHMSSYEVPILKLKEIWFKEGII</sequence>
<organism evidence="1 2">
    <name type="scientific">Brachionus plicatilis</name>
    <name type="common">Marine rotifer</name>
    <name type="synonym">Brachionus muelleri</name>
    <dbReference type="NCBI Taxonomy" id="10195"/>
    <lineage>
        <taxon>Eukaryota</taxon>
        <taxon>Metazoa</taxon>
        <taxon>Spiralia</taxon>
        <taxon>Gnathifera</taxon>
        <taxon>Rotifera</taxon>
        <taxon>Eurotatoria</taxon>
        <taxon>Monogononta</taxon>
        <taxon>Pseudotrocha</taxon>
        <taxon>Ploima</taxon>
        <taxon>Brachionidae</taxon>
        <taxon>Brachionus</taxon>
    </lineage>
</organism>
<proteinExistence type="predicted"/>
<comment type="caution">
    <text evidence="1">The sequence shown here is derived from an EMBL/GenBank/DDBJ whole genome shotgun (WGS) entry which is preliminary data.</text>
</comment>
<protein>
    <submittedName>
        <fullName evidence="1">Uncharacterized protein</fullName>
    </submittedName>
</protein>
<evidence type="ECO:0000313" key="1">
    <source>
        <dbReference type="EMBL" id="RNA15766.1"/>
    </source>
</evidence>
<dbReference type="Proteomes" id="UP000276133">
    <property type="component" value="Unassembled WGS sequence"/>
</dbReference>
<dbReference type="AlphaFoldDB" id="A0A3M7QWN1"/>
<keyword evidence="2" id="KW-1185">Reference proteome</keyword>
<accession>A0A3M7QWN1</accession>
<reference evidence="1 2" key="1">
    <citation type="journal article" date="2018" name="Sci. Rep.">
        <title>Genomic signatures of local adaptation to the degree of environmental predictability in rotifers.</title>
        <authorList>
            <person name="Franch-Gras L."/>
            <person name="Hahn C."/>
            <person name="Garcia-Roger E.M."/>
            <person name="Carmona M.J."/>
            <person name="Serra M."/>
            <person name="Gomez A."/>
        </authorList>
    </citation>
    <scope>NUCLEOTIDE SEQUENCE [LARGE SCALE GENOMIC DNA]</scope>
    <source>
        <strain evidence="1">HYR1</strain>
    </source>
</reference>
<evidence type="ECO:0000313" key="2">
    <source>
        <dbReference type="Proteomes" id="UP000276133"/>
    </source>
</evidence>